<dbReference type="PANTHER" id="PTHR12277:SF72">
    <property type="entry name" value="BAT5L PROTEIN"/>
    <property type="match status" value="1"/>
</dbReference>
<evidence type="ECO:0000259" key="3">
    <source>
        <dbReference type="Pfam" id="PF22990"/>
    </source>
</evidence>
<dbReference type="EMBL" id="KQ418749">
    <property type="protein sequence ID" value="KOF86043.1"/>
    <property type="molecule type" value="Genomic_DNA"/>
</dbReference>
<dbReference type="GO" id="GO:0006660">
    <property type="term" value="P:phosphatidylserine catabolic process"/>
    <property type="evidence" value="ECO:0007669"/>
    <property type="project" value="TreeGrafter"/>
</dbReference>
<protein>
    <submittedName>
        <fullName evidence="4">Uncharacterized protein</fullName>
    </submittedName>
</protein>
<reference evidence="4" key="1">
    <citation type="submission" date="2015-07" db="EMBL/GenBank/DDBJ databases">
        <title>MeaNS - Measles Nucleotide Surveillance Program.</title>
        <authorList>
            <person name="Tran T."/>
            <person name="Druce J."/>
        </authorList>
    </citation>
    <scope>NUCLEOTIDE SEQUENCE</scope>
    <source>
        <strain evidence="4">UCB-OBI-ISO-001</strain>
        <tissue evidence="4">Gonad</tissue>
    </source>
</reference>
<dbReference type="InterPro" id="IPR054518">
    <property type="entry name" value="ABHD16_N"/>
</dbReference>
<dbReference type="AlphaFoldDB" id="A0A0L8H9S1"/>
<evidence type="ECO:0000313" key="4">
    <source>
        <dbReference type="EMBL" id="KOF86043.1"/>
    </source>
</evidence>
<dbReference type="InterPro" id="IPR029058">
    <property type="entry name" value="AB_hydrolase_fold"/>
</dbReference>
<feature type="domain" description="Phosphatidylserine Lipase ABHD16 N-terminal" evidence="3">
    <location>
        <begin position="48"/>
        <end position="174"/>
    </location>
</feature>
<dbReference type="GO" id="GO:0047372">
    <property type="term" value="F:monoacylglycerol lipase activity"/>
    <property type="evidence" value="ECO:0007669"/>
    <property type="project" value="TreeGrafter"/>
</dbReference>
<dbReference type="GO" id="GO:0012505">
    <property type="term" value="C:endomembrane system"/>
    <property type="evidence" value="ECO:0007669"/>
    <property type="project" value="TreeGrafter"/>
</dbReference>
<keyword evidence="1" id="KW-1133">Transmembrane helix</keyword>
<dbReference type="GO" id="GO:0052651">
    <property type="term" value="P:monoacylglycerol catabolic process"/>
    <property type="evidence" value="ECO:0007669"/>
    <property type="project" value="TreeGrafter"/>
</dbReference>
<keyword evidence="1" id="KW-0472">Membrane</keyword>
<dbReference type="SUPFAM" id="SSF53474">
    <property type="entry name" value="alpha/beta-Hydrolases"/>
    <property type="match status" value="1"/>
</dbReference>
<dbReference type="STRING" id="37653.A0A0L8H9S1"/>
<feature type="transmembrane region" description="Helical" evidence="1">
    <location>
        <begin position="216"/>
        <end position="235"/>
    </location>
</feature>
<dbReference type="Pfam" id="PF00561">
    <property type="entry name" value="Abhydrolase_1"/>
    <property type="match status" value="1"/>
</dbReference>
<organism evidence="4">
    <name type="scientific">Octopus bimaculoides</name>
    <name type="common">California two-spotted octopus</name>
    <dbReference type="NCBI Taxonomy" id="37653"/>
    <lineage>
        <taxon>Eukaryota</taxon>
        <taxon>Metazoa</taxon>
        <taxon>Spiralia</taxon>
        <taxon>Lophotrochozoa</taxon>
        <taxon>Mollusca</taxon>
        <taxon>Cephalopoda</taxon>
        <taxon>Coleoidea</taxon>
        <taxon>Octopodiformes</taxon>
        <taxon>Octopoda</taxon>
        <taxon>Incirrata</taxon>
        <taxon>Octopodidae</taxon>
        <taxon>Octopus</taxon>
    </lineage>
</organism>
<dbReference type="Pfam" id="PF22990">
    <property type="entry name" value="ABHD16_N"/>
    <property type="match status" value="1"/>
</dbReference>
<sequence length="562" mass="63995">MTPLNPVRYQNTGEKVHLLSSANQSFFFRHTTNSTFSSAPRNIMASFFLQAVFGPRLYRIHKPNEAEKYYQSKYLEAFGDKIISSTHMVLSFSKWASPFIILYFYRHGYYTSNMLVVAVHSLSGAAAVYLMALVIRGLGRYMDADYMDFQRSLTTAKSSPSRNNIQMLNYFDFEQWARPYDFSVVSTQKSARTIKSDKTNKTNINEKSLLRKIMDIPMLLLGYVFFNVMGRALVYPGSTWVVNKMNRSMLLSYRAKLVEEDGAVRARVETFDKNGIDTVFIDNRNKTLTGQTLVICCEGNCGYYEIGILCTPFEKGYSVLGWNHPGFGESSGHPCPKEEQNAIDSVIQYAIEGLGFLPGNIIIYSWSIGGYVATWAGMTYPDLKALIIDASFDHLLPLAITRLPAFMESFVTLCVYKFMNLNIAEQVLHYNGPIILIRRTHDEVITTSTQPDLLSNRGNHLLTHILTHRYPNIINKDTLQEWLGYSGVQKATCLSELSYTECSLYLKELPNSFPIKEGIDLTNEMKRQMTIFLANKYMIDFAATHCILLPTSVFQEPESLHY</sequence>
<evidence type="ECO:0000256" key="1">
    <source>
        <dbReference type="SAM" id="Phobius"/>
    </source>
</evidence>
<dbReference type="PANTHER" id="PTHR12277">
    <property type="entry name" value="ALPHA/BETA HYDROLASE DOMAIN-CONTAINING PROTEIN"/>
    <property type="match status" value="1"/>
</dbReference>
<dbReference type="GO" id="GO:0004620">
    <property type="term" value="F:phospholipase activity"/>
    <property type="evidence" value="ECO:0007669"/>
    <property type="project" value="TreeGrafter"/>
</dbReference>
<feature type="transmembrane region" description="Helical" evidence="1">
    <location>
        <begin position="82"/>
        <end position="105"/>
    </location>
</feature>
<evidence type="ECO:0000259" key="2">
    <source>
        <dbReference type="Pfam" id="PF00561"/>
    </source>
</evidence>
<name>A0A0L8H9S1_OCTBM</name>
<feature type="domain" description="AB hydrolase-1" evidence="2">
    <location>
        <begin position="293"/>
        <end position="415"/>
    </location>
</feature>
<dbReference type="OrthoDB" id="6412627at2759"/>
<feature type="transmembrane region" description="Helical" evidence="1">
    <location>
        <begin position="117"/>
        <end position="138"/>
    </location>
</feature>
<gene>
    <name evidence="4" type="ORF">OCBIM_22019321mg</name>
</gene>
<accession>A0A0L8H9S1</accession>
<keyword evidence="1" id="KW-0812">Transmembrane</keyword>
<dbReference type="InterPro" id="IPR000073">
    <property type="entry name" value="AB_hydrolase_1"/>
</dbReference>
<dbReference type="OMA" id="THCTQLP"/>
<dbReference type="Gene3D" id="3.40.50.1820">
    <property type="entry name" value="alpha/beta hydrolase"/>
    <property type="match status" value="1"/>
</dbReference>
<dbReference type="KEGG" id="obi:106871946"/>
<proteinExistence type="predicted"/>